<reference evidence="4" key="1">
    <citation type="submission" date="2019-05" db="EMBL/GenBank/DDBJ databases">
        <title>Flavobacterium profundi sp. nov., isolated from a deep-sea seamount.</title>
        <authorList>
            <person name="Zhang D.-C."/>
        </authorList>
    </citation>
    <scope>NUCLEOTIDE SEQUENCE [LARGE SCALE GENOMIC DNA]</scope>
    <source>
        <strain evidence="4">TP390</strain>
    </source>
</reference>
<dbReference type="InterPro" id="IPR029052">
    <property type="entry name" value="Metallo-depent_PP-like"/>
</dbReference>
<dbReference type="CDD" id="cd07381">
    <property type="entry name" value="MPP_CapA"/>
    <property type="match status" value="1"/>
</dbReference>
<keyword evidence="4" id="KW-1185">Reference proteome</keyword>
<dbReference type="EMBL" id="WQLW01000001">
    <property type="protein sequence ID" value="MVO07721.1"/>
    <property type="molecule type" value="Genomic_DNA"/>
</dbReference>
<evidence type="ECO:0000313" key="3">
    <source>
        <dbReference type="EMBL" id="MVO07721.1"/>
    </source>
</evidence>
<evidence type="ECO:0000313" key="4">
    <source>
        <dbReference type="Proteomes" id="UP000431264"/>
    </source>
</evidence>
<comment type="similarity">
    <text evidence="1">Belongs to the CapA family.</text>
</comment>
<dbReference type="Pfam" id="PF09587">
    <property type="entry name" value="PGA_cap"/>
    <property type="match status" value="1"/>
</dbReference>
<accession>A0A6I4IIA1</accession>
<gene>
    <name evidence="3" type="ORF">GOQ30_00920</name>
</gene>
<dbReference type="PANTHER" id="PTHR33393:SF11">
    <property type="entry name" value="POLYGLUTAMINE SYNTHESIS ACCESSORY PROTEIN RV0574C-RELATED"/>
    <property type="match status" value="1"/>
</dbReference>
<sequence length="382" mass="43889">MHKMNRKAEIILCGDICPTKDTSLFFEEENASSLFNDVIQEFNSADLVVANLEFVLTDTPKPIQKSGPILYGKTNYIRVLKKAGIHLLSLANNHIKDCGEEGVKSSMDTCLKHQIDIVGVGKNINEAKKPFVKVVNGVKIGILAYAEQEFNCANDTEYGSNYFDPYEDLDAIEKLKEKVDFLLVIYHGGIEYYEYPSPLLQKKCRKFVEKGADLVTCQHSHCIGSIEEYKDKKIIYGQGNSIFGYKENNSSWNEGLLLKVEFYENNTFAVHHKGITATQGGIRLMNATENITLSKQIEERSSKVYDSQFIMASWIAFCKRKQEMYFPQYLGLNRYWIHLNRILKNRVVAILYGKKYLRSSHNIMRCESHNEVIQTLFNQYFK</sequence>
<dbReference type="SMART" id="SM00854">
    <property type="entry name" value="PGA_cap"/>
    <property type="match status" value="1"/>
</dbReference>
<proteinExistence type="inferred from homology"/>
<organism evidence="3 4">
    <name type="scientific">Flavobacterium profundi</name>
    <dbReference type="NCBI Taxonomy" id="1774945"/>
    <lineage>
        <taxon>Bacteria</taxon>
        <taxon>Pseudomonadati</taxon>
        <taxon>Bacteroidota</taxon>
        <taxon>Flavobacteriia</taxon>
        <taxon>Flavobacteriales</taxon>
        <taxon>Flavobacteriaceae</taxon>
        <taxon>Flavobacterium</taxon>
    </lineage>
</organism>
<dbReference type="InterPro" id="IPR052169">
    <property type="entry name" value="CW_Biosynth-Accessory"/>
</dbReference>
<dbReference type="PANTHER" id="PTHR33393">
    <property type="entry name" value="POLYGLUTAMINE SYNTHESIS ACCESSORY PROTEIN RV0574C-RELATED"/>
    <property type="match status" value="1"/>
</dbReference>
<evidence type="ECO:0000259" key="2">
    <source>
        <dbReference type="SMART" id="SM00854"/>
    </source>
</evidence>
<evidence type="ECO:0000256" key="1">
    <source>
        <dbReference type="ARBA" id="ARBA00005662"/>
    </source>
</evidence>
<dbReference type="SUPFAM" id="SSF56300">
    <property type="entry name" value="Metallo-dependent phosphatases"/>
    <property type="match status" value="1"/>
</dbReference>
<dbReference type="AlphaFoldDB" id="A0A6I4IIA1"/>
<comment type="caution">
    <text evidence="3">The sequence shown here is derived from an EMBL/GenBank/DDBJ whole genome shotgun (WGS) entry which is preliminary data.</text>
</comment>
<feature type="domain" description="Capsule synthesis protein CapA" evidence="2">
    <location>
        <begin position="9"/>
        <end position="245"/>
    </location>
</feature>
<dbReference type="Proteomes" id="UP000431264">
    <property type="component" value="Unassembled WGS sequence"/>
</dbReference>
<dbReference type="InterPro" id="IPR019079">
    <property type="entry name" value="Capsule_synth_CapA"/>
</dbReference>
<dbReference type="Gene3D" id="3.60.21.10">
    <property type="match status" value="1"/>
</dbReference>
<dbReference type="OrthoDB" id="9810906at2"/>
<protein>
    <submittedName>
        <fullName evidence="3">CapA family protein</fullName>
    </submittedName>
</protein>
<name>A0A6I4IIA1_9FLAO</name>